<organism evidence="2 3">
    <name type="scientific">Methanocella paludicola (strain DSM 17711 / JCM 13418 / NBRC 101707 / SANAE)</name>
    <dbReference type="NCBI Taxonomy" id="304371"/>
    <lineage>
        <taxon>Archaea</taxon>
        <taxon>Methanobacteriati</taxon>
        <taxon>Methanobacteriota</taxon>
        <taxon>Stenosarchaea group</taxon>
        <taxon>Methanomicrobia</taxon>
        <taxon>Methanocellales</taxon>
        <taxon>Methanocellaceae</taxon>
        <taxon>Methanocella</taxon>
    </lineage>
</organism>
<dbReference type="SUPFAM" id="SSF53448">
    <property type="entry name" value="Nucleotide-diphospho-sugar transferases"/>
    <property type="match status" value="1"/>
</dbReference>
<evidence type="ECO:0000313" key="3">
    <source>
        <dbReference type="Proteomes" id="UP000001882"/>
    </source>
</evidence>
<dbReference type="InterPro" id="IPR001173">
    <property type="entry name" value="Glyco_trans_2-like"/>
</dbReference>
<dbReference type="GO" id="GO:0016758">
    <property type="term" value="F:hexosyltransferase activity"/>
    <property type="evidence" value="ECO:0007669"/>
    <property type="project" value="UniProtKB-ARBA"/>
</dbReference>
<dbReference type="PANTHER" id="PTHR22916:SF3">
    <property type="entry name" value="UDP-GLCNAC:BETAGAL BETA-1,3-N-ACETYLGLUCOSAMINYLTRANSFERASE-LIKE PROTEIN 1"/>
    <property type="match status" value="1"/>
</dbReference>
<reference evidence="3" key="3">
    <citation type="journal article" date="2011" name="PLoS ONE">
        <title>Genome sequence of a mesophilic hydrogenotrophic methanogen Methanocella paludicola, the first cultivated representative of the order Methanocellales.</title>
        <authorList>
            <person name="Sakai S."/>
            <person name="Takaki Y."/>
            <person name="Shimamura S."/>
            <person name="Sekine M."/>
            <person name="Tajima T."/>
            <person name="Kosugi H."/>
            <person name="Ichikawa N."/>
            <person name="Tasumi E."/>
            <person name="Hiraki A.T."/>
            <person name="Shimizu A."/>
            <person name="Kato Y."/>
            <person name="Nishiko R."/>
            <person name="Mori K."/>
            <person name="Fujita N."/>
            <person name="Imachi H."/>
            <person name="Takai K."/>
        </authorList>
    </citation>
    <scope>NUCLEOTIDE SEQUENCE [LARGE SCALE GENOMIC DNA]</scope>
    <source>
        <strain evidence="3">DSM 17711 / JCM 13418 / NBRC 101707 / SANAE</strain>
    </source>
</reference>
<dbReference type="AlphaFoldDB" id="D1YZY2"/>
<evidence type="ECO:0000313" key="2">
    <source>
        <dbReference type="EMBL" id="BAI62004.1"/>
    </source>
</evidence>
<dbReference type="Gene3D" id="3.90.550.10">
    <property type="entry name" value="Spore Coat Polysaccharide Biosynthesis Protein SpsA, Chain A"/>
    <property type="match status" value="1"/>
</dbReference>
<keyword evidence="3" id="KW-1185">Reference proteome</keyword>
<dbReference type="FunCoup" id="D1YZY2">
    <property type="interactions" value="5"/>
</dbReference>
<reference evidence="2 3" key="1">
    <citation type="journal article" date="2007" name="Appl. Environ. Microbiol.">
        <title>Isolation of key methanogens for global methane emission from rice paddy fields: a novel isolate affiliated with the clone cluster rice cluster I.</title>
        <authorList>
            <person name="Sakai S."/>
            <person name="Imachi H."/>
            <person name="Sekiguchi Y."/>
            <person name="Ohashi A."/>
            <person name="Harada H."/>
            <person name="Kamagata Y."/>
        </authorList>
    </citation>
    <scope>NUCLEOTIDE SEQUENCE [LARGE SCALE GENOMIC DNA]</scope>
    <source>
        <strain evidence="3">DSM 17711 / JCM 13418 / NBRC 101707 / SANAE</strain>
    </source>
</reference>
<dbReference type="PATRIC" id="fig|304371.9.peg.1974"/>
<dbReference type="GeneID" id="8681806"/>
<proteinExistence type="predicted"/>
<name>D1YZY2_METPS</name>
<gene>
    <name evidence="2" type="ordered locus">MCP_1932</name>
</gene>
<sequence length="344" mass="39868">MTEIVPKVSVIVATYNRENVISDTIDSIFNQTFQDYEIIIVDDGSTDNTNAILKKYGNKINYVNIYHSGSPSYARNTGIKLAKGKYIAILDSDDLWFPEKLEKQVNFMENHSDVGVLGTFFETVNDDNGNKKIYLLPTNPNILKWCLIFSNCIAHSSVIIRSEIIKMLGYYDKSVDFCEDYDLWIRASRITNIANLPEVLLSYHIHDSSISSVYFEEQEKIALCIMILNVRKILNNNVSDEIILNMKRVYNGFLLNNNDEVENAFNIMFELYNHYTNNNNLNLKELNSISNIVMYLLLRQVIKERNMGINYRIKIFLKVGIFKMQSIKDIMLKLLYQSYKSSIN</sequence>
<dbReference type="eggNOG" id="arCOG01385">
    <property type="taxonomic scope" value="Archaea"/>
</dbReference>
<reference evidence="2 3" key="2">
    <citation type="journal article" date="2008" name="Int. J. Syst. Evol. Microbiol.">
        <title>Methanocella paludicola gen. nov., sp. nov., a methane-producing archaeon, the first isolate of the lineage 'Rice Cluster I', and proposal of the new archaeal order Methanocellales ord. nov.</title>
        <authorList>
            <person name="Sakai S."/>
            <person name="Imachi H."/>
            <person name="Hanada S."/>
            <person name="Ohashi A."/>
            <person name="Harada H."/>
            <person name="Kamagata Y."/>
        </authorList>
    </citation>
    <scope>NUCLEOTIDE SEQUENCE [LARGE SCALE GENOMIC DNA]</scope>
    <source>
        <strain evidence="3">DSM 17711 / JCM 13418 / NBRC 101707 / SANAE</strain>
    </source>
</reference>
<dbReference type="InParanoid" id="D1YZY2"/>
<protein>
    <submittedName>
        <fullName evidence="2">Glycosyltransferase</fullName>
    </submittedName>
</protein>
<dbReference type="InterPro" id="IPR029044">
    <property type="entry name" value="Nucleotide-diphossugar_trans"/>
</dbReference>
<dbReference type="OrthoDB" id="141732at2157"/>
<dbReference type="EMBL" id="AP011532">
    <property type="protein sequence ID" value="BAI62004.1"/>
    <property type="molecule type" value="Genomic_DNA"/>
</dbReference>
<evidence type="ECO:0000259" key="1">
    <source>
        <dbReference type="Pfam" id="PF00535"/>
    </source>
</evidence>
<dbReference type="CAZy" id="GT2">
    <property type="family name" value="Glycosyltransferase Family 2"/>
</dbReference>
<dbReference type="Pfam" id="PF00535">
    <property type="entry name" value="Glycos_transf_2"/>
    <property type="match status" value="1"/>
</dbReference>
<dbReference type="KEGG" id="mpd:MCP_1932"/>
<dbReference type="RefSeq" id="WP_012900679.1">
    <property type="nucleotide sequence ID" value="NC_013665.1"/>
</dbReference>
<dbReference type="STRING" id="304371.MCP_1932"/>
<accession>D1YZY2</accession>
<dbReference type="Proteomes" id="UP000001882">
    <property type="component" value="Chromosome"/>
</dbReference>
<dbReference type="PANTHER" id="PTHR22916">
    <property type="entry name" value="GLYCOSYLTRANSFERASE"/>
    <property type="match status" value="1"/>
</dbReference>
<feature type="domain" description="Glycosyltransferase 2-like" evidence="1">
    <location>
        <begin position="9"/>
        <end position="159"/>
    </location>
</feature>